<comment type="caution">
    <text evidence="1">The sequence shown here is derived from an EMBL/GenBank/DDBJ whole genome shotgun (WGS) entry which is preliminary data.</text>
</comment>
<name>A0A2I1IMN9_9ACTO</name>
<dbReference type="Proteomes" id="UP000235122">
    <property type="component" value="Unassembled WGS sequence"/>
</dbReference>
<reference evidence="1 2" key="1">
    <citation type="submission" date="2017-12" db="EMBL/GenBank/DDBJ databases">
        <title>Phylogenetic diversity of female urinary microbiome.</title>
        <authorList>
            <person name="Thomas-White K."/>
            <person name="Wolfe A.J."/>
        </authorList>
    </citation>
    <scope>NUCLEOTIDE SEQUENCE [LARGE SCALE GENOMIC DNA]</scope>
    <source>
        <strain evidence="1 2">UMB0402</strain>
    </source>
</reference>
<keyword evidence="2" id="KW-1185">Reference proteome</keyword>
<dbReference type="AlphaFoldDB" id="A0A2I1IMN9"/>
<proteinExistence type="predicted"/>
<dbReference type="RefSeq" id="WP_070454280.1">
    <property type="nucleotide sequence ID" value="NZ_PKKO01000003.1"/>
</dbReference>
<dbReference type="EMBL" id="PKKO01000003">
    <property type="protein sequence ID" value="PKY72387.1"/>
    <property type="molecule type" value="Genomic_DNA"/>
</dbReference>
<protein>
    <submittedName>
        <fullName evidence="1">Uncharacterized protein</fullName>
    </submittedName>
</protein>
<evidence type="ECO:0000313" key="1">
    <source>
        <dbReference type="EMBL" id="PKY72387.1"/>
    </source>
</evidence>
<organism evidence="1 2">
    <name type="scientific">Winkia neuii</name>
    <dbReference type="NCBI Taxonomy" id="33007"/>
    <lineage>
        <taxon>Bacteria</taxon>
        <taxon>Bacillati</taxon>
        <taxon>Actinomycetota</taxon>
        <taxon>Actinomycetes</taxon>
        <taxon>Actinomycetales</taxon>
        <taxon>Actinomycetaceae</taxon>
        <taxon>Winkia</taxon>
    </lineage>
</organism>
<gene>
    <name evidence="1" type="ORF">CYJ19_05965</name>
</gene>
<accession>A0A2I1IMN9</accession>
<evidence type="ECO:0000313" key="2">
    <source>
        <dbReference type="Proteomes" id="UP000235122"/>
    </source>
</evidence>
<sequence length="170" mass="18961">MKEKQLATNLQTAVANLATQIGEINNYLAVENETPGTKEERNKIACQTLDAETALDYLNLIASKCEGLFARIEKIKDPQPPKPTPSYIDLAKDLSDIDENEEMVVGYCLLTVAPSQVKKAYENHPDNPKADMIQRTNANEQLSKDVRLYVLNQMAEGMSATKKAIRKGEY</sequence>